<feature type="non-terminal residue" evidence="1">
    <location>
        <position position="66"/>
    </location>
</feature>
<gene>
    <name evidence="1" type="ORF">S12H4_62823</name>
</gene>
<dbReference type="AlphaFoldDB" id="X1UWF1"/>
<evidence type="ECO:0000313" key="1">
    <source>
        <dbReference type="EMBL" id="GAJ21823.1"/>
    </source>
</evidence>
<comment type="caution">
    <text evidence="1">The sequence shown here is derived from an EMBL/GenBank/DDBJ whole genome shotgun (WGS) entry which is preliminary data.</text>
</comment>
<protein>
    <submittedName>
        <fullName evidence="1">Uncharacterized protein</fullName>
    </submittedName>
</protein>
<name>X1UWF1_9ZZZZ</name>
<reference evidence="1" key="1">
    <citation type="journal article" date="2014" name="Front. Microbiol.">
        <title>High frequency of phylogenetically diverse reductive dehalogenase-homologous genes in deep subseafloor sedimentary metagenomes.</title>
        <authorList>
            <person name="Kawai M."/>
            <person name="Futagami T."/>
            <person name="Toyoda A."/>
            <person name="Takaki Y."/>
            <person name="Nishi S."/>
            <person name="Hori S."/>
            <person name="Arai W."/>
            <person name="Tsubouchi T."/>
            <person name="Morono Y."/>
            <person name="Uchiyama I."/>
            <person name="Ito T."/>
            <person name="Fujiyama A."/>
            <person name="Inagaki F."/>
            <person name="Takami H."/>
        </authorList>
    </citation>
    <scope>NUCLEOTIDE SEQUENCE</scope>
    <source>
        <strain evidence="1">Expedition CK06-06</strain>
    </source>
</reference>
<accession>X1UWF1</accession>
<proteinExistence type="predicted"/>
<sequence>MESKSIHIDILICKNVDYIIKATADFTGLEFGEDLDHSIKIFQKWQEYIENKNWPGSINVKMSRKL</sequence>
<organism evidence="1">
    <name type="scientific">marine sediment metagenome</name>
    <dbReference type="NCBI Taxonomy" id="412755"/>
    <lineage>
        <taxon>unclassified sequences</taxon>
        <taxon>metagenomes</taxon>
        <taxon>ecological metagenomes</taxon>
    </lineage>
</organism>
<dbReference type="EMBL" id="BARW01042356">
    <property type="protein sequence ID" value="GAJ21823.1"/>
    <property type="molecule type" value="Genomic_DNA"/>
</dbReference>